<feature type="domain" description="Carbohydrate kinase PfkB" evidence="4">
    <location>
        <begin position="227"/>
        <end position="343"/>
    </location>
</feature>
<gene>
    <name evidence="5" type="ORF">AMJ39_07555</name>
</gene>
<evidence type="ECO:0000256" key="1">
    <source>
        <dbReference type="ARBA" id="ARBA00022679"/>
    </source>
</evidence>
<sequence>MKIAVLGTINYDTIIADDGRSTSSLGGIVYNVLSLAYLDSRITICPVAWVGEDRRAELFDLFAPHANIDTSGIRANPSGTNENTLVYRVSRAQRSVAASGVEAVSGTDRSGESGTEVLSESRTEVLGESRTEVLSGSRTEVLSGSRTEVLSERVPQISYEMAAPFLDADAILLNFISGRDVDGEVVEAIRRDTDAVVAIDVHSLSLGIAADGSRFPRRIEDWEIYPRSADIVQCNALELSLLFGDRLLADGALDEAARRVLGTGARVVALTLGARGSIVFEMRERRAIRYRVPPLEVDAVDTTGCGDTYGAAFMLEYLRTGDVGQAGALASAAAGLCATVSGVEGMEVVRSAATLQETIFGERDSDTDPRRLEEQIP</sequence>
<dbReference type="SUPFAM" id="SSF53613">
    <property type="entry name" value="Ribokinase-like"/>
    <property type="match status" value="1"/>
</dbReference>
<dbReference type="InterPro" id="IPR011611">
    <property type="entry name" value="PfkB_dom"/>
</dbReference>
<comment type="caution">
    <text evidence="5">The sequence shown here is derived from an EMBL/GenBank/DDBJ whole genome shotgun (WGS) entry which is preliminary data.</text>
</comment>
<dbReference type="PANTHER" id="PTHR10584:SF166">
    <property type="entry name" value="RIBOKINASE"/>
    <property type="match status" value="1"/>
</dbReference>
<protein>
    <recommendedName>
        <fullName evidence="4">Carbohydrate kinase PfkB domain-containing protein</fullName>
    </recommendedName>
</protein>
<dbReference type="CDD" id="cd00287">
    <property type="entry name" value="ribokinase_pfkB_like"/>
    <property type="match status" value="1"/>
</dbReference>
<organism evidence="5 6">
    <name type="scientific">candidate division TA06 bacterium DG_24</name>
    <dbReference type="NCBI Taxonomy" id="1703770"/>
    <lineage>
        <taxon>Bacteria</taxon>
        <taxon>Bacteria division TA06</taxon>
    </lineage>
</organism>
<dbReference type="Gene3D" id="3.40.1190.20">
    <property type="match status" value="1"/>
</dbReference>
<accession>A0A0S7WRA6</accession>
<keyword evidence="2" id="KW-0418">Kinase</keyword>
<keyword evidence="1" id="KW-0808">Transferase</keyword>
<evidence type="ECO:0000313" key="6">
    <source>
        <dbReference type="Proteomes" id="UP000052008"/>
    </source>
</evidence>
<feature type="region of interest" description="Disordered" evidence="3">
    <location>
        <begin position="101"/>
        <end position="122"/>
    </location>
</feature>
<dbReference type="PANTHER" id="PTHR10584">
    <property type="entry name" value="SUGAR KINASE"/>
    <property type="match status" value="1"/>
</dbReference>
<proteinExistence type="predicted"/>
<evidence type="ECO:0000256" key="3">
    <source>
        <dbReference type="SAM" id="MobiDB-lite"/>
    </source>
</evidence>
<dbReference type="GO" id="GO:0016301">
    <property type="term" value="F:kinase activity"/>
    <property type="evidence" value="ECO:0007669"/>
    <property type="project" value="UniProtKB-KW"/>
</dbReference>
<dbReference type="InterPro" id="IPR029056">
    <property type="entry name" value="Ribokinase-like"/>
</dbReference>
<reference evidence="5 6" key="1">
    <citation type="journal article" date="2015" name="Microbiome">
        <title>Genomic resolution of linkages in carbon, nitrogen, and sulfur cycling among widespread estuary sediment bacteria.</title>
        <authorList>
            <person name="Baker B.J."/>
            <person name="Lazar C.S."/>
            <person name="Teske A.P."/>
            <person name="Dick G.J."/>
        </authorList>
    </citation>
    <scope>NUCLEOTIDE SEQUENCE [LARGE SCALE GENOMIC DNA]</scope>
    <source>
        <strain evidence="5">DG_24</strain>
    </source>
</reference>
<dbReference type="Proteomes" id="UP000052008">
    <property type="component" value="Unassembled WGS sequence"/>
</dbReference>
<dbReference type="Pfam" id="PF00294">
    <property type="entry name" value="PfkB"/>
    <property type="match status" value="1"/>
</dbReference>
<dbReference type="AlphaFoldDB" id="A0A0S7WRA6"/>
<dbReference type="EMBL" id="LIZS01000052">
    <property type="protein sequence ID" value="KPJ52579.1"/>
    <property type="molecule type" value="Genomic_DNA"/>
</dbReference>
<name>A0A0S7WRA6_UNCT6</name>
<evidence type="ECO:0000259" key="4">
    <source>
        <dbReference type="Pfam" id="PF00294"/>
    </source>
</evidence>
<evidence type="ECO:0000313" key="5">
    <source>
        <dbReference type="EMBL" id="KPJ52579.1"/>
    </source>
</evidence>
<dbReference type="STRING" id="1703770.AMJ39_07555"/>
<evidence type="ECO:0000256" key="2">
    <source>
        <dbReference type="ARBA" id="ARBA00022777"/>
    </source>
</evidence>